<dbReference type="SUPFAM" id="SSF143456">
    <property type="entry name" value="VC0467-like"/>
    <property type="match status" value="1"/>
</dbReference>
<dbReference type="AlphaFoldDB" id="H2CJ34"/>
<dbReference type="Gene3D" id="3.40.1740.10">
    <property type="entry name" value="VC0467-like"/>
    <property type="match status" value="1"/>
</dbReference>
<dbReference type="HOGENOM" id="CLU_057596_2_1_12"/>
<gene>
    <name evidence="3" type="ORF">Lepil_0244</name>
</gene>
<dbReference type="PANTHER" id="PTHR30327:SF1">
    <property type="entry name" value="UPF0301 PROTEIN YQGE"/>
    <property type="match status" value="1"/>
</dbReference>
<comment type="similarity">
    <text evidence="1 2">Belongs to the UPF0301 (AlgH) family.</text>
</comment>
<sequence>MEDELSEPTKPESLKGRFLISEANMADPNFRQTVVLMIEHNEEGAFGLVVNRRSSLTLADILPDFQTDLGRRTPIYVGGPVQQEFLFAMHSTPHDAAPSQTALSVVDDVFFEPGFRNIDRYFKEDYVSGLAPDDMPRLHLFLGYSGWGPGQLEREMKDGSWIIHPASSQIVFHPDPEDGWYAALREKGGIYRVFANTNPDPSLN</sequence>
<accession>H2CJ34</accession>
<dbReference type="STRING" id="183.GCA_002009735_00599"/>
<organism evidence="3 4">
    <name type="scientific">Leptonema illini DSM 21528</name>
    <dbReference type="NCBI Taxonomy" id="929563"/>
    <lineage>
        <taxon>Bacteria</taxon>
        <taxon>Pseudomonadati</taxon>
        <taxon>Spirochaetota</taxon>
        <taxon>Spirochaetia</taxon>
        <taxon>Leptospirales</taxon>
        <taxon>Leptospiraceae</taxon>
        <taxon>Leptonema</taxon>
    </lineage>
</organism>
<keyword evidence="4" id="KW-1185">Reference proteome</keyword>
<reference evidence="3 4" key="1">
    <citation type="submission" date="2011-10" db="EMBL/GenBank/DDBJ databases">
        <title>The Improved High-Quality Draft genome of Leptonema illini DSM 21528.</title>
        <authorList>
            <consortium name="US DOE Joint Genome Institute (JGI-PGF)"/>
            <person name="Lucas S."/>
            <person name="Copeland A."/>
            <person name="Lapidus A."/>
            <person name="Glavina del Rio T."/>
            <person name="Dalin E."/>
            <person name="Tice H."/>
            <person name="Bruce D."/>
            <person name="Goodwin L."/>
            <person name="Pitluck S."/>
            <person name="Peters L."/>
            <person name="Mikhailova N."/>
            <person name="Held B."/>
            <person name="Kyrpides N."/>
            <person name="Mavromatis K."/>
            <person name="Ivanova N."/>
            <person name="Markowitz V."/>
            <person name="Cheng J.-F."/>
            <person name="Hugenholtz P."/>
            <person name="Woyke T."/>
            <person name="Wu D."/>
            <person name="Gronow S."/>
            <person name="Wellnitz S."/>
            <person name="Brambilla E.-M."/>
            <person name="Klenk H.-P."/>
            <person name="Eisen J.A."/>
        </authorList>
    </citation>
    <scope>NUCLEOTIDE SEQUENCE [LARGE SCALE GENOMIC DNA]</scope>
    <source>
        <strain evidence="3 4">DSM 21528</strain>
    </source>
</reference>
<dbReference type="Pfam" id="PF02622">
    <property type="entry name" value="DUF179"/>
    <property type="match status" value="1"/>
</dbReference>
<dbReference type="GO" id="GO:0005829">
    <property type="term" value="C:cytosol"/>
    <property type="evidence" value="ECO:0007669"/>
    <property type="project" value="TreeGrafter"/>
</dbReference>
<proteinExistence type="inferred from homology"/>
<dbReference type="PANTHER" id="PTHR30327">
    <property type="entry name" value="UNCHARACTERIZED PROTEIN YQGE"/>
    <property type="match status" value="1"/>
</dbReference>
<dbReference type="EMBL" id="JH597773">
    <property type="protein sequence ID" value="EHQ04951.1"/>
    <property type="molecule type" value="Genomic_DNA"/>
</dbReference>
<evidence type="ECO:0000313" key="3">
    <source>
        <dbReference type="EMBL" id="EHQ04951.1"/>
    </source>
</evidence>
<evidence type="ECO:0000313" key="4">
    <source>
        <dbReference type="Proteomes" id="UP000005737"/>
    </source>
</evidence>
<evidence type="ECO:0000256" key="1">
    <source>
        <dbReference type="ARBA" id="ARBA00009600"/>
    </source>
</evidence>
<dbReference type="HAMAP" id="MF_00758">
    <property type="entry name" value="UPF0301"/>
    <property type="match status" value="1"/>
</dbReference>
<dbReference type="InterPro" id="IPR003774">
    <property type="entry name" value="AlgH-like"/>
</dbReference>
<dbReference type="Proteomes" id="UP000005737">
    <property type="component" value="Unassembled WGS sequence"/>
</dbReference>
<protein>
    <recommendedName>
        <fullName evidence="2">UPF0301 protein Lepil_0244</fullName>
    </recommendedName>
</protein>
<evidence type="ECO:0000256" key="2">
    <source>
        <dbReference type="HAMAP-Rule" id="MF_00758"/>
    </source>
</evidence>
<name>H2CJ34_9LEPT</name>